<dbReference type="AlphaFoldDB" id="S4XXT0"/>
<evidence type="ECO:0000256" key="1">
    <source>
        <dbReference type="SAM" id="MobiDB-lite"/>
    </source>
</evidence>
<dbReference type="HOGENOM" id="CLU_2107417_0_0_7"/>
<evidence type="ECO:0000313" key="3">
    <source>
        <dbReference type="Proteomes" id="UP000014803"/>
    </source>
</evidence>
<evidence type="ECO:0000313" key="2">
    <source>
        <dbReference type="EMBL" id="AGP37977.1"/>
    </source>
</evidence>
<feature type="region of interest" description="Disordered" evidence="1">
    <location>
        <begin position="33"/>
        <end position="61"/>
    </location>
</feature>
<dbReference type="KEGG" id="scu:SCE1572_28015"/>
<dbReference type="EMBL" id="CP003969">
    <property type="protein sequence ID" value="AGP37977.1"/>
    <property type="molecule type" value="Genomic_DNA"/>
</dbReference>
<reference evidence="2 3" key="1">
    <citation type="journal article" date="2013" name="Sci. Rep.">
        <title>Extraordinary expansion of a Sorangium cellulosum genome from an alkaline milieu.</title>
        <authorList>
            <person name="Han K."/>
            <person name="Li Z.F."/>
            <person name="Peng R."/>
            <person name="Zhu L.P."/>
            <person name="Zhou T."/>
            <person name="Wang L.G."/>
            <person name="Li S.G."/>
            <person name="Zhang X.B."/>
            <person name="Hu W."/>
            <person name="Wu Z.H."/>
            <person name="Qin N."/>
            <person name="Li Y.Z."/>
        </authorList>
    </citation>
    <scope>NUCLEOTIDE SEQUENCE [LARGE SCALE GENOMIC DNA]</scope>
    <source>
        <strain evidence="2 3">So0157-2</strain>
    </source>
</reference>
<protein>
    <submittedName>
        <fullName evidence="2">Uncharacterized protein</fullName>
    </submittedName>
</protein>
<proteinExistence type="predicted"/>
<sequence length="115" mass="11950">MSSRQSASSASYRTPRISPSCARLFGHRVIADNPAMENPAPRTPSPALPSCWSASRGSTPARPWTAVKGITYTASPLLVTENVPAVAPAETVVTPGARPALGGALVSRVRQAMVP</sequence>
<organism evidence="2 3">
    <name type="scientific">Sorangium cellulosum So0157-2</name>
    <dbReference type="NCBI Taxonomy" id="1254432"/>
    <lineage>
        <taxon>Bacteria</taxon>
        <taxon>Pseudomonadati</taxon>
        <taxon>Myxococcota</taxon>
        <taxon>Polyangia</taxon>
        <taxon>Polyangiales</taxon>
        <taxon>Polyangiaceae</taxon>
        <taxon>Sorangium</taxon>
    </lineage>
</organism>
<name>S4XXT0_SORCE</name>
<gene>
    <name evidence="2" type="ORF">SCE1572_28015</name>
</gene>
<accession>S4XXT0</accession>
<dbReference type="Proteomes" id="UP000014803">
    <property type="component" value="Chromosome"/>
</dbReference>